<evidence type="ECO:0000313" key="3">
    <source>
        <dbReference type="Proteomes" id="UP001595909"/>
    </source>
</evidence>
<keyword evidence="1" id="KW-0812">Transmembrane</keyword>
<proteinExistence type="predicted"/>
<feature type="transmembrane region" description="Helical" evidence="1">
    <location>
        <begin position="30"/>
        <end position="53"/>
    </location>
</feature>
<dbReference type="RefSeq" id="WP_274188723.1">
    <property type="nucleotide sequence ID" value="NZ_BAABHN010000012.1"/>
</dbReference>
<name>A0ABV9RE50_9PSEU</name>
<evidence type="ECO:0000256" key="1">
    <source>
        <dbReference type="SAM" id="Phobius"/>
    </source>
</evidence>
<keyword evidence="1" id="KW-0472">Membrane</keyword>
<keyword evidence="1" id="KW-1133">Transmembrane helix</keyword>
<accession>A0ABV9RE50</accession>
<keyword evidence="3" id="KW-1185">Reference proteome</keyword>
<sequence>MTFLLRKRVNRHIERCSRCGEARRRLVSPAALLASAPVALPAPGWLGTAWLLLGISPARRKHRG</sequence>
<dbReference type="EMBL" id="JBHSIM010000012">
    <property type="protein sequence ID" value="MFC4832035.1"/>
    <property type="molecule type" value="Genomic_DNA"/>
</dbReference>
<protein>
    <submittedName>
        <fullName evidence="2">Uncharacterized protein</fullName>
    </submittedName>
</protein>
<comment type="caution">
    <text evidence="2">The sequence shown here is derived from an EMBL/GenBank/DDBJ whole genome shotgun (WGS) entry which is preliminary data.</text>
</comment>
<dbReference type="Proteomes" id="UP001595909">
    <property type="component" value="Unassembled WGS sequence"/>
</dbReference>
<organism evidence="2 3">
    <name type="scientific">Actinomycetospora chibensis</name>
    <dbReference type="NCBI Taxonomy" id="663606"/>
    <lineage>
        <taxon>Bacteria</taxon>
        <taxon>Bacillati</taxon>
        <taxon>Actinomycetota</taxon>
        <taxon>Actinomycetes</taxon>
        <taxon>Pseudonocardiales</taxon>
        <taxon>Pseudonocardiaceae</taxon>
        <taxon>Actinomycetospora</taxon>
    </lineage>
</organism>
<gene>
    <name evidence="2" type="ORF">ACFPEL_06395</name>
</gene>
<reference evidence="3" key="1">
    <citation type="journal article" date="2019" name="Int. J. Syst. Evol. Microbiol.">
        <title>The Global Catalogue of Microorganisms (GCM) 10K type strain sequencing project: providing services to taxonomists for standard genome sequencing and annotation.</title>
        <authorList>
            <consortium name="The Broad Institute Genomics Platform"/>
            <consortium name="The Broad Institute Genome Sequencing Center for Infectious Disease"/>
            <person name="Wu L."/>
            <person name="Ma J."/>
        </authorList>
    </citation>
    <scope>NUCLEOTIDE SEQUENCE [LARGE SCALE GENOMIC DNA]</scope>
    <source>
        <strain evidence="3">CCUG 50347</strain>
    </source>
</reference>
<evidence type="ECO:0000313" key="2">
    <source>
        <dbReference type="EMBL" id="MFC4832035.1"/>
    </source>
</evidence>